<evidence type="ECO:0000313" key="2">
    <source>
        <dbReference type="EMBL" id="OGG77537.1"/>
    </source>
</evidence>
<protein>
    <submittedName>
        <fullName evidence="2">Uncharacterized protein</fullName>
    </submittedName>
</protein>
<comment type="caution">
    <text evidence="2">The sequence shown here is derived from an EMBL/GenBank/DDBJ whole genome shotgun (WGS) entry which is preliminary data.</text>
</comment>
<proteinExistence type="predicted"/>
<sequence length="741" mass="81983">MFGHVLIAAALVFALNVVGSVSSYVESTAKPEALPAIAAAAAQPSSVSKSADVKTEPCRPGHTYEVTIDEKTSRVRVQDLGVDPAYRLGCARVPDNRMLCPDALVKYQMVTNNRVIPVSLRCRDGDSIEVTGRAVLTKAAGIQDGENTALDQVVKSMESKWPPATETLAAQNPTGIDTYDFYPPPSAPEVPASGGRFPGLSDELDDLAGGPTKPSPQQGEFGDLFFGGPSSALRPESPAGFGEPDVITHTEEEIAARSRFPEPPEPTLASVEPKTLRERMGKSAMRMLDSVDRWWEDFGKDTQDAATKQEETRQGQVSEDKNKTVEPNWEALRIEQGGDWADAKNALEDEQKAVTGDSRIPITQDDMDKKQREIFSRGITMLNSNSKDDLEKFNVTEELKRLDEKYYVPAESSAAIASARDEVARADERARIEMAALEAQAKQDQFEAEISRNIDREDVDLGVSMREANSKVEPEVPKLASEEPPKRSTQPELTPAQLEEQRAATKEYLGYPIDTRAGAEQCVSAGDKSACSAAYVEFEKDRSRQEVFGGPITLADLEEPRPRSNVQRTPRPEPEPSALSWEGIKRHEYLGSTARYLEENIPHWYEGAEKQVAEWYKSSPIAAWRSPEPSFAEHAQDVFEEDFAKNQNAPGNAVSEQLLKKEGERRFAETPLVAPSSPVLARSEPPQPLTQYPITSAERAAFELGPKPGLIKTETNINGFNYYMYVWTPYRFKQTMQWFGF</sequence>
<dbReference type="Proteomes" id="UP000177215">
    <property type="component" value="Unassembled WGS sequence"/>
</dbReference>
<feature type="region of interest" description="Disordered" evidence="1">
    <location>
        <begin position="556"/>
        <end position="578"/>
    </location>
</feature>
<gene>
    <name evidence="2" type="ORF">A3B35_01850</name>
</gene>
<evidence type="ECO:0000256" key="1">
    <source>
        <dbReference type="SAM" id="MobiDB-lite"/>
    </source>
</evidence>
<dbReference type="EMBL" id="MFMC01000014">
    <property type="protein sequence ID" value="OGG77537.1"/>
    <property type="molecule type" value="Genomic_DNA"/>
</dbReference>
<feature type="region of interest" description="Disordered" evidence="1">
    <location>
        <begin position="183"/>
        <end position="219"/>
    </location>
</feature>
<dbReference type="AlphaFoldDB" id="A0A1F6EV79"/>
<feature type="region of interest" description="Disordered" evidence="1">
    <location>
        <begin position="467"/>
        <end position="497"/>
    </location>
</feature>
<reference evidence="2 3" key="1">
    <citation type="journal article" date="2016" name="Nat. Commun.">
        <title>Thousands of microbial genomes shed light on interconnected biogeochemical processes in an aquifer system.</title>
        <authorList>
            <person name="Anantharaman K."/>
            <person name="Brown C.T."/>
            <person name="Hug L.A."/>
            <person name="Sharon I."/>
            <person name="Castelle C.J."/>
            <person name="Probst A.J."/>
            <person name="Thomas B.C."/>
            <person name="Singh A."/>
            <person name="Wilkins M.J."/>
            <person name="Karaoz U."/>
            <person name="Brodie E.L."/>
            <person name="Williams K.H."/>
            <person name="Hubbard S.S."/>
            <person name="Banfield J.F."/>
        </authorList>
    </citation>
    <scope>NUCLEOTIDE SEQUENCE [LARGE SCALE GENOMIC DNA]</scope>
</reference>
<organism evidence="2 3">
    <name type="scientific">Candidatus Kaiserbacteria bacterium RIFCSPLOWO2_01_FULL_54_24</name>
    <dbReference type="NCBI Taxonomy" id="1798515"/>
    <lineage>
        <taxon>Bacteria</taxon>
        <taxon>Candidatus Kaiseribacteriota</taxon>
    </lineage>
</organism>
<evidence type="ECO:0000313" key="3">
    <source>
        <dbReference type="Proteomes" id="UP000177215"/>
    </source>
</evidence>
<accession>A0A1F6EV79</accession>
<name>A0A1F6EV79_9BACT</name>
<feature type="compositionally biased region" description="Basic and acidic residues" evidence="1">
    <location>
        <begin position="468"/>
        <end position="486"/>
    </location>
</feature>
<feature type="region of interest" description="Disordered" evidence="1">
    <location>
        <begin position="303"/>
        <end position="323"/>
    </location>
</feature>